<gene>
    <name evidence="4" type="ORF">GCM10023329_20400</name>
</gene>
<dbReference type="PANTHER" id="PTHR21666:SF270">
    <property type="entry name" value="MUREIN HYDROLASE ACTIVATOR ENVC"/>
    <property type="match status" value="1"/>
</dbReference>
<organism evidence="4 5">
    <name type="scientific">Streptomyces sanyensis</name>
    <dbReference type="NCBI Taxonomy" id="568869"/>
    <lineage>
        <taxon>Bacteria</taxon>
        <taxon>Bacillati</taxon>
        <taxon>Actinomycetota</taxon>
        <taxon>Actinomycetes</taxon>
        <taxon>Kitasatosporales</taxon>
        <taxon>Streptomycetaceae</taxon>
        <taxon>Streptomyces</taxon>
    </lineage>
</organism>
<dbReference type="InterPro" id="IPR011055">
    <property type="entry name" value="Dup_hybrid_motif"/>
</dbReference>
<dbReference type="EMBL" id="BAABJV010000003">
    <property type="protein sequence ID" value="GAA4772686.1"/>
    <property type="molecule type" value="Genomic_DNA"/>
</dbReference>
<evidence type="ECO:0000256" key="2">
    <source>
        <dbReference type="SAM" id="SignalP"/>
    </source>
</evidence>
<dbReference type="PANTHER" id="PTHR21666">
    <property type="entry name" value="PEPTIDASE-RELATED"/>
    <property type="match status" value="1"/>
</dbReference>
<evidence type="ECO:0000313" key="5">
    <source>
        <dbReference type="Proteomes" id="UP001501147"/>
    </source>
</evidence>
<dbReference type="RefSeq" id="WP_392798554.1">
    <property type="nucleotide sequence ID" value="NZ_BAABJV010000003.1"/>
</dbReference>
<dbReference type="CDD" id="cd12797">
    <property type="entry name" value="M23_peptidase"/>
    <property type="match status" value="1"/>
</dbReference>
<dbReference type="InterPro" id="IPR050570">
    <property type="entry name" value="Cell_wall_metabolism_enzyme"/>
</dbReference>
<dbReference type="Proteomes" id="UP001501147">
    <property type="component" value="Unassembled WGS sequence"/>
</dbReference>
<feature type="region of interest" description="Disordered" evidence="1">
    <location>
        <begin position="42"/>
        <end position="103"/>
    </location>
</feature>
<comment type="caution">
    <text evidence="4">The sequence shown here is derived from an EMBL/GenBank/DDBJ whole genome shotgun (WGS) entry which is preliminary data.</text>
</comment>
<protein>
    <submittedName>
        <fullName evidence="4">M23 family metallopeptidase</fullName>
    </submittedName>
</protein>
<reference evidence="5" key="1">
    <citation type="journal article" date="2019" name="Int. J. Syst. Evol. Microbiol.">
        <title>The Global Catalogue of Microorganisms (GCM) 10K type strain sequencing project: providing services to taxonomists for standard genome sequencing and annotation.</title>
        <authorList>
            <consortium name="The Broad Institute Genomics Platform"/>
            <consortium name="The Broad Institute Genome Sequencing Center for Infectious Disease"/>
            <person name="Wu L."/>
            <person name="Ma J."/>
        </authorList>
    </citation>
    <scope>NUCLEOTIDE SEQUENCE [LARGE SCALE GENOMIC DNA]</scope>
    <source>
        <strain evidence="5">JCM 18324</strain>
    </source>
</reference>
<feature type="signal peptide" evidence="2">
    <location>
        <begin position="1"/>
        <end position="21"/>
    </location>
</feature>
<keyword evidence="2" id="KW-0732">Signal</keyword>
<evidence type="ECO:0000259" key="3">
    <source>
        <dbReference type="Pfam" id="PF01551"/>
    </source>
</evidence>
<name>A0ABP9A5J3_9ACTN</name>
<feature type="domain" description="M23ase beta-sheet core" evidence="3">
    <location>
        <begin position="305"/>
        <end position="392"/>
    </location>
</feature>
<evidence type="ECO:0000256" key="1">
    <source>
        <dbReference type="SAM" id="MobiDB-lite"/>
    </source>
</evidence>
<sequence length="413" mass="44334">MCVLTAVLCALLGAPASTATAVPARATPPPVPQLLSSVVPHPLLPAAPHGRPGRLPVVPPQPAPAPATPADRPEGRATAPDAGATSGREGEREPSDRAPRPLAQKVLRLYEDAARATAAYERGRRASVRQRAEADRLRARVLRERRSLDELREKLGAVAREQYRTGGPLADAARLLLAEDPDTLLRGYRIAAQTQRAVNRLLDRTDRARARFARQERRARAAWRELAEHEARLAAVKRGVETTLEAAQWMLQSEADRRVAAGSCAGAVRLDQPPLPEGGPAWVAPVEDYWLSAGFARSGGRWAHRHTGQDFAVGIGAPVRSVGAGRVVKVSCGGAFGIEIVVRHGDGSYTQYAHLAGLAVDQGERVRPGQWIGQVGTTGNSTGPHLHFEARITPHLGSGVDPVAWLRERGVRL</sequence>
<dbReference type="Gene3D" id="2.70.70.10">
    <property type="entry name" value="Glucose Permease (Domain IIA)"/>
    <property type="match status" value="1"/>
</dbReference>
<feature type="compositionally biased region" description="Pro residues" evidence="1">
    <location>
        <begin position="57"/>
        <end position="67"/>
    </location>
</feature>
<dbReference type="Pfam" id="PF01551">
    <property type="entry name" value="Peptidase_M23"/>
    <property type="match status" value="1"/>
</dbReference>
<keyword evidence="5" id="KW-1185">Reference proteome</keyword>
<dbReference type="InterPro" id="IPR016047">
    <property type="entry name" value="M23ase_b-sheet_dom"/>
</dbReference>
<evidence type="ECO:0000313" key="4">
    <source>
        <dbReference type="EMBL" id="GAA4772686.1"/>
    </source>
</evidence>
<dbReference type="SUPFAM" id="SSF51261">
    <property type="entry name" value="Duplicated hybrid motif"/>
    <property type="match status" value="1"/>
</dbReference>
<feature type="chain" id="PRO_5047364795" evidence="2">
    <location>
        <begin position="22"/>
        <end position="413"/>
    </location>
</feature>
<accession>A0ABP9A5J3</accession>
<feature type="compositionally biased region" description="Basic and acidic residues" evidence="1">
    <location>
        <begin position="88"/>
        <end position="99"/>
    </location>
</feature>
<proteinExistence type="predicted"/>